<keyword evidence="6 10" id="KW-0808">Transferase</keyword>
<dbReference type="PANTHER" id="PTHR32438:SF5">
    <property type="entry name" value="4-ALPHA-GLUCANOTRANSFERASE DPE1, CHLOROPLASTIC_AMYLOPLASTIC"/>
    <property type="match status" value="1"/>
</dbReference>
<keyword evidence="7 10" id="KW-0119">Carbohydrate metabolism</keyword>
<dbReference type="InterPro" id="IPR017853">
    <property type="entry name" value="GH"/>
</dbReference>
<evidence type="ECO:0000313" key="12">
    <source>
        <dbReference type="EMBL" id="MFC4347797.1"/>
    </source>
</evidence>
<evidence type="ECO:0000256" key="6">
    <source>
        <dbReference type="ARBA" id="ARBA00022679"/>
    </source>
</evidence>
<evidence type="ECO:0000256" key="5">
    <source>
        <dbReference type="ARBA" id="ARBA00022676"/>
    </source>
</evidence>
<feature type="domain" description="MalQ N-terminal beta-sandwich" evidence="11">
    <location>
        <begin position="67"/>
        <end position="145"/>
    </location>
</feature>
<name>A0ABV8U9B3_9PROT</name>
<dbReference type="InterPro" id="IPR048458">
    <property type="entry name" value="MalQ_N"/>
</dbReference>
<dbReference type="PANTHER" id="PTHR32438">
    <property type="entry name" value="4-ALPHA-GLUCANOTRANSFERASE DPE1, CHLOROPLASTIC/AMYLOPLASTIC"/>
    <property type="match status" value="1"/>
</dbReference>
<comment type="caution">
    <text evidence="12">The sequence shown here is derived from an EMBL/GenBank/DDBJ whole genome shotgun (WGS) entry which is preliminary data.</text>
</comment>
<dbReference type="GO" id="GO:0004134">
    <property type="term" value="F:4-alpha-glucanotransferase activity"/>
    <property type="evidence" value="ECO:0007669"/>
    <property type="project" value="UniProtKB-EC"/>
</dbReference>
<evidence type="ECO:0000256" key="4">
    <source>
        <dbReference type="ARBA" id="ARBA00020295"/>
    </source>
</evidence>
<dbReference type="NCBIfam" id="TIGR00217">
    <property type="entry name" value="malQ"/>
    <property type="match status" value="1"/>
</dbReference>
<keyword evidence="5 10" id="KW-0328">Glycosyltransferase</keyword>
<protein>
    <recommendedName>
        <fullName evidence="4 10">4-alpha-glucanotransferase</fullName>
        <ecNumber evidence="3 10">2.4.1.25</ecNumber>
    </recommendedName>
    <alternativeName>
        <fullName evidence="8 10">Amylomaltase</fullName>
    </alternativeName>
    <alternativeName>
        <fullName evidence="9 10">Disproportionating enzyme</fullName>
    </alternativeName>
</protein>
<accession>A0ABV8U9B3</accession>
<comment type="catalytic activity">
    <reaction evidence="1 10">
        <text>Transfers a segment of a (1-&gt;4)-alpha-D-glucan to a new position in an acceptor, which may be glucose or a (1-&gt;4)-alpha-D-glucan.</text>
        <dbReference type="EC" id="2.4.1.25"/>
    </reaction>
</comment>
<comment type="similarity">
    <text evidence="2 10">Belongs to the disproportionating enzyme family.</text>
</comment>
<evidence type="ECO:0000256" key="1">
    <source>
        <dbReference type="ARBA" id="ARBA00000439"/>
    </source>
</evidence>
<gene>
    <name evidence="12" type="primary">malQ</name>
    <name evidence="12" type="ORF">ACFO5Q_08080</name>
</gene>
<evidence type="ECO:0000256" key="9">
    <source>
        <dbReference type="ARBA" id="ARBA00031501"/>
    </source>
</evidence>
<evidence type="ECO:0000256" key="7">
    <source>
        <dbReference type="ARBA" id="ARBA00023277"/>
    </source>
</evidence>
<dbReference type="Pfam" id="PF21226">
    <property type="entry name" value="MalQ_N"/>
    <property type="match status" value="1"/>
</dbReference>
<dbReference type="EMBL" id="JBHSCR010000005">
    <property type="protein sequence ID" value="MFC4347797.1"/>
    <property type="molecule type" value="Genomic_DNA"/>
</dbReference>
<proteinExistence type="inferred from homology"/>
<reference evidence="13" key="1">
    <citation type="journal article" date="2019" name="Int. J. Syst. Evol. Microbiol.">
        <title>The Global Catalogue of Microorganisms (GCM) 10K type strain sequencing project: providing services to taxonomists for standard genome sequencing and annotation.</title>
        <authorList>
            <consortium name="The Broad Institute Genomics Platform"/>
            <consortium name="The Broad Institute Genome Sequencing Center for Infectious Disease"/>
            <person name="Wu L."/>
            <person name="Ma J."/>
        </authorList>
    </citation>
    <scope>NUCLEOTIDE SEQUENCE [LARGE SCALE GENOMIC DNA]</scope>
    <source>
        <strain evidence="13">CGMCC 1.15304</strain>
    </source>
</reference>
<dbReference type="SUPFAM" id="SSF51445">
    <property type="entry name" value="(Trans)glycosidases"/>
    <property type="match status" value="1"/>
</dbReference>
<evidence type="ECO:0000313" key="13">
    <source>
        <dbReference type="Proteomes" id="UP001595776"/>
    </source>
</evidence>
<dbReference type="Gene3D" id="3.20.20.80">
    <property type="entry name" value="Glycosidases"/>
    <property type="match status" value="1"/>
</dbReference>
<evidence type="ECO:0000256" key="2">
    <source>
        <dbReference type="ARBA" id="ARBA00005684"/>
    </source>
</evidence>
<dbReference type="RefSeq" id="WP_068152370.1">
    <property type="nucleotide sequence ID" value="NZ_JBHSCR010000005.1"/>
</dbReference>
<evidence type="ECO:0000259" key="11">
    <source>
        <dbReference type="Pfam" id="PF21226"/>
    </source>
</evidence>
<keyword evidence="13" id="KW-1185">Reference proteome</keyword>
<dbReference type="EC" id="2.4.1.25" evidence="3 10"/>
<dbReference type="Pfam" id="PF02446">
    <property type="entry name" value="Glyco_hydro_77"/>
    <property type="match status" value="1"/>
</dbReference>
<evidence type="ECO:0000256" key="3">
    <source>
        <dbReference type="ARBA" id="ARBA00012560"/>
    </source>
</evidence>
<evidence type="ECO:0000256" key="10">
    <source>
        <dbReference type="RuleBase" id="RU361207"/>
    </source>
</evidence>
<evidence type="ECO:0000256" key="8">
    <source>
        <dbReference type="ARBA" id="ARBA00031423"/>
    </source>
</evidence>
<organism evidence="12 13">
    <name type="scientific">Kordiimonas lipolytica</name>
    <dbReference type="NCBI Taxonomy" id="1662421"/>
    <lineage>
        <taxon>Bacteria</taxon>
        <taxon>Pseudomonadati</taxon>
        <taxon>Pseudomonadota</taxon>
        <taxon>Alphaproteobacteria</taxon>
        <taxon>Kordiimonadales</taxon>
        <taxon>Kordiimonadaceae</taxon>
        <taxon>Kordiimonas</taxon>
    </lineage>
</organism>
<dbReference type="InterPro" id="IPR003385">
    <property type="entry name" value="Glyco_hydro_77"/>
</dbReference>
<dbReference type="Proteomes" id="UP001595776">
    <property type="component" value="Unassembled WGS sequence"/>
</dbReference>
<sequence length="712" mass="79750">MLDGELLHRLCHAYGIQEGFHDLSGHFHQASAETRNMLLENFGVPIGDEKRAWQHLLGREEDQRRPLPHTVVIRYAHEGMTLWPARADDHTIPWRLIMEDGNFLEGEARSDNGIEIPSNTPLGYHRLELWPDSGAMQESFLIIAPQSARHVDSSRKRWGITTPLYGLKSSRNWGIGDFEDLANLATAAGEQGAAFIGINPVHALFPKAPGMYSPYSPSSREFLNVMHIAVDRIAEFWEDESGQKFMKSRSTMAALKKARDTDHVDYPAVYALKLKAFEKAFSIFESHPDRHPRKVAYRRYLKKKGKALWHHCLYEVLAEHLGGEDTPLYDWQAWDKAYHRPSGRACKSFEAENRSRIHFYAYLQWIAAEQIDHAQQAALSAGMDIGLYLDLAVGMVPGGAEVWTNQKATATRASLGAPGDDANPDGQKWHLSPLDPNALKETGYALFRKTLRNMMASAGMIRIDHILGANRSFWSPLGSDTPGGYVTYPLDDLLGIIALESNRSNCLVVGEDLGMVPEGFRDTLGRNGLMGCSLFLFERYEDGSFKQPYDYPPNRLASLSNHDFPTIAGFLDGADIRWREELGIGATDEQLADARARRDTDRFRIKAMLRDAGMLAQDTDDEKDVIIGLHRFLASTGASLIAVQIEDLLGQVEQMNVPGTTSEQPNWRRKLSHPIETIFSDKAVSDILTAVTGIRPSQADDCGSENNDHQNR</sequence>